<gene>
    <name evidence="2" type="ORF">CHF27_000520</name>
</gene>
<dbReference type="EMBL" id="NOJZ02000001">
    <property type="protein sequence ID" value="RDY24716.1"/>
    <property type="molecule type" value="Genomic_DNA"/>
</dbReference>
<dbReference type="RefSeq" id="WP_115975847.1">
    <property type="nucleotide sequence ID" value="NZ_NOJZ02000001.1"/>
</dbReference>
<protein>
    <recommendedName>
        <fullName evidence="4">DUF3159 domain-containing protein</fullName>
    </recommendedName>
</protein>
<dbReference type="Proteomes" id="UP000243494">
    <property type="component" value="Unassembled WGS sequence"/>
</dbReference>
<reference evidence="2 3" key="1">
    <citation type="journal article" date="2017" name="Genome Announc.">
        <title>Draft Genome Sequence of Romboutsia maritimum sp. nov. Strain CCRI-22766(T), Isolated from Coastal Estuarine Mud.</title>
        <authorList>
            <person name="Maheux A.F."/>
            <person name="Boudreau D.K."/>
            <person name="Berube E."/>
            <person name="Boissinot M."/>
            <person name="Raymond F."/>
            <person name="Brodeur S."/>
            <person name="Corbeil J."/>
            <person name="Brightwell G."/>
            <person name="Broda D."/>
            <person name="Omar R.F."/>
            <person name="Bergeron M.G."/>
        </authorList>
    </citation>
    <scope>NUCLEOTIDE SEQUENCE [LARGE SCALE GENOMIC DNA]</scope>
    <source>
        <strain evidence="2 3">CCRI-22766</strain>
    </source>
</reference>
<feature type="transmembrane region" description="Helical" evidence="1">
    <location>
        <begin position="5"/>
        <end position="23"/>
    </location>
</feature>
<sequence>MKYRIIFDIMIYIMAPVLLGSMINVNYLTYFIMSLASIGLFYTTITKFKQDRINVSGLVFMALSIVLFIFKSKVNLGFDMYVYNTFFLILGSVLISLIGMFGKNICNYIYKDILNVIGYNDLNVAIIVKKNELEKEFNKLSSLVMIHMLALIFIRVYSIVAYGVDNYLKTSDLENLTSILLIMGEIYLISKIISKPKNKVRINKKKNKSNYKQNEKKVINLNQYKNVNK</sequence>
<feature type="transmembrane region" description="Helical" evidence="1">
    <location>
        <begin position="140"/>
        <end position="164"/>
    </location>
</feature>
<evidence type="ECO:0000313" key="2">
    <source>
        <dbReference type="EMBL" id="RDY24716.1"/>
    </source>
</evidence>
<evidence type="ECO:0008006" key="4">
    <source>
        <dbReference type="Google" id="ProtNLM"/>
    </source>
</evidence>
<name>A0A371IW64_9FIRM</name>
<keyword evidence="1" id="KW-1133">Transmembrane helix</keyword>
<accession>A0A371IW64</accession>
<evidence type="ECO:0000313" key="3">
    <source>
        <dbReference type="Proteomes" id="UP000243494"/>
    </source>
</evidence>
<evidence type="ECO:0000256" key="1">
    <source>
        <dbReference type="SAM" id="Phobius"/>
    </source>
</evidence>
<proteinExistence type="predicted"/>
<keyword evidence="3" id="KW-1185">Reference proteome</keyword>
<keyword evidence="1" id="KW-0812">Transmembrane</keyword>
<keyword evidence="1" id="KW-0472">Membrane</keyword>
<feature type="transmembrane region" description="Helical" evidence="1">
    <location>
        <begin position="53"/>
        <end position="70"/>
    </location>
</feature>
<dbReference type="AlphaFoldDB" id="A0A371IW64"/>
<feature type="transmembrane region" description="Helical" evidence="1">
    <location>
        <begin position="82"/>
        <end position="101"/>
    </location>
</feature>
<comment type="caution">
    <text evidence="2">The sequence shown here is derived from an EMBL/GenBank/DDBJ whole genome shotgun (WGS) entry which is preliminary data.</text>
</comment>
<dbReference type="OrthoDB" id="1753115at2"/>
<organism evidence="2 3">
    <name type="scientific">Romboutsia maritimum</name>
    <dbReference type="NCBI Taxonomy" id="2020948"/>
    <lineage>
        <taxon>Bacteria</taxon>
        <taxon>Bacillati</taxon>
        <taxon>Bacillota</taxon>
        <taxon>Clostridia</taxon>
        <taxon>Peptostreptococcales</taxon>
        <taxon>Peptostreptococcaceae</taxon>
        <taxon>Romboutsia</taxon>
    </lineage>
</organism>
<feature type="transmembrane region" description="Helical" evidence="1">
    <location>
        <begin position="176"/>
        <end position="194"/>
    </location>
</feature>